<name>A0A5D4JJ19_9ACTN</name>
<dbReference type="EMBL" id="VSZQ01000026">
    <property type="protein sequence ID" value="TYR65282.1"/>
    <property type="molecule type" value="Genomic_DNA"/>
</dbReference>
<feature type="domain" description="OmpR/PhoB-type" evidence="9">
    <location>
        <begin position="141"/>
        <end position="238"/>
    </location>
</feature>
<evidence type="ECO:0000259" key="9">
    <source>
        <dbReference type="PROSITE" id="PS51755"/>
    </source>
</evidence>
<keyword evidence="4 7" id="KW-0238">DNA-binding</keyword>
<keyword evidence="2" id="KW-0902">Two-component regulatory system</keyword>
<dbReference type="GO" id="GO:0005829">
    <property type="term" value="C:cytosol"/>
    <property type="evidence" value="ECO:0007669"/>
    <property type="project" value="TreeGrafter"/>
</dbReference>
<comment type="caution">
    <text evidence="10">The sequence shown here is derived from an EMBL/GenBank/DDBJ whole genome shotgun (WGS) entry which is preliminary data.</text>
</comment>
<dbReference type="PANTHER" id="PTHR48111:SF28">
    <property type="entry name" value="TRANSCRIPTIONAL REGULATORY PROTEIN TCRX-RELATED"/>
    <property type="match status" value="1"/>
</dbReference>
<dbReference type="RefSeq" id="WP_148901831.1">
    <property type="nucleotide sequence ID" value="NZ_VSZQ01000026.1"/>
</dbReference>
<accession>A0A5D4JJ19</accession>
<evidence type="ECO:0000256" key="5">
    <source>
        <dbReference type="ARBA" id="ARBA00023163"/>
    </source>
</evidence>
<dbReference type="InterPro" id="IPR016032">
    <property type="entry name" value="Sig_transdc_resp-reg_C-effctor"/>
</dbReference>
<keyword evidence="3" id="KW-0805">Transcription regulation</keyword>
<dbReference type="Proteomes" id="UP000323242">
    <property type="component" value="Unassembled WGS sequence"/>
</dbReference>
<dbReference type="Gene3D" id="3.40.50.2300">
    <property type="match status" value="1"/>
</dbReference>
<dbReference type="SUPFAM" id="SSF52172">
    <property type="entry name" value="CheY-like"/>
    <property type="match status" value="1"/>
</dbReference>
<keyword evidence="11" id="KW-1185">Reference proteome</keyword>
<proteinExistence type="predicted"/>
<evidence type="ECO:0000256" key="1">
    <source>
        <dbReference type="ARBA" id="ARBA00022553"/>
    </source>
</evidence>
<protein>
    <submittedName>
        <fullName evidence="10">Response regulator transcription factor</fullName>
    </submittedName>
</protein>
<evidence type="ECO:0000256" key="4">
    <source>
        <dbReference type="ARBA" id="ARBA00023125"/>
    </source>
</evidence>
<dbReference type="InterPro" id="IPR001789">
    <property type="entry name" value="Sig_transdc_resp-reg_receiver"/>
</dbReference>
<gene>
    <name evidence="10" type="ORF">FY004_06985</name>
</gene>
<evidence type="ECO:0000313" key="10">
    <source>
        <dbReference type="EMBL" id="TYR65282.1"/>
    </source>
</evidence>
<sequence length="242" mass="26822">MTHPSPARHPAGPEARLLVIEDEPNILELLASSLRFVGFHVTEADSGNGGLRSVQEAPPDLVILDVALPDMDGFTVIRRLRGAGHHVPVIFLTARDATADKISGLALGGDDYITKPFSLEETVQRIRAVLRRTTPHTGTHTSAMRYDTLELDPAAHLVHRGGHRVDLSATEFRLLRYLMLNQEHVVSKAQILSSVWGDDFTGDPAIVESYISYLRRKLEPYGPRMIHTVRGVGYVLRLDRTP</sequence>
<evidence type="ECO:0000256" key="6">
    <source>
        <dbReference type="PROSITE-ProRule" id="PRU00169"/>
    </source>
</evidence>
<dbReference type="FunFam" id="1.10.10.10:FF:000005">
    <property type="entry name" value="Two-component system response regulator"/>
    <property type="match status" value="1"/>
</dbReference>
<evidence type="ECO:0000313" key="11">
    <source>
        <dbReference type="Proteomes" id="UP000323242"/>
    </source>
</evidence>
<dbReference type="InterPro" id="IPR011006">
    <property type="entry name" value="CheY-like_superfamily"/>
</dbReference>
<dbReference type="PROSITE" id="PS51755">
    <property type="entry name" value="OMPR_PHOB"/>
    <property type="match status" value="1"/>
</dbReference>
<organism evidence="10 11">
    <name type="scientific">Streptomyces parvus</name>
    <dbReference type="NCBI Taxonomy" id="66428"/>
    <lineage>
        <taxon>Bacteria</taxon>
        <taxon>Bacillati</taxon>
        <taxon>Actinomycetota</taxon>
        <taxon>Actinomycetes</taxon>
        <taxon>Kitasatosporales</taxon>
        <taxon>Streptomycetaceae</taxon>
        <taxon>Streptomyces</taxon>
    </lineage>
</organism>
<evidence type="ECO:0000259" key="8">
    <source>
        <dbReference type="PROSITE" id="PS50110"/>
    </source>
</evidence>
<dbReference type="GO" id="GO:0000976">
    <property type="term" value="F:transcription cis-regulatory region binding"/>
    <property type="evidence" value="ECO:0007669"/>
    <property type="project" value="TreeGrafter"/>
</dbReference>
<dbReference type="SUPFAM" id="SSF46894">
    <property type="entry name" value="C-terminal effector domain of the bipartite response regulators"/>
    <property type="match status" value="1"/>
</dbReference>
<reference evidence="10 11" key="1">
    <citation type="submission" date="2019-08" db="EMBL/GenBank/DDBJ databases">
        <title>Draft genome for granaticin producer strain Streptomyces parvus C05.</title>
        <authorList>
            <person name="Gonzalez-Pimentel J.L."/>
        </authorList>
    </citation>
    <scope>NUCLEOTIDE SEQUENCE [LARGE SCALE GENOMIC DNA]</scope>
    <source>
        <strain evidence="10 11">C05</strain>
    </source>
</reference>
<dbReference type="SMART" id="SM00862">
    <property type="entry name" value="Trans_reg_C"/>
    <property type="match status" value="1"/>
</dbReference>
<evidence type="ECO:0000256" key="2">
    <source>
        <dbReference type="ARBA" id="ARBA00023012"/>
    </source>
</evidence>
<keyword evidence="5" id="KW-0804">Transcription</keyword>
<dbReference type="GO" id="GO:0006355">
    <property type="term" value="P:regulation of DNA-templated transcription"/>
    <property type="evidence" value="ECO:0007669"/>
    <property type="project" value="InterPro"/>
</dbReference>
<dbReference type="Pfam" id="PF00486">
    <property type="entry name" value="Trans_reg_C"/>
    <property type="match status" value="1"/>
</dbReference>
<evidence type="ECO:0000256" key="3">
    <source>
        <dbReference type="ARBA" id="ARBA00023015"/>
    </source>
</evidence>
<dbReference type="GO" id="GO:0000156">
    <property type="term" value="F:phosphorelay response regulator activity"/>
    <property type="evidence" value="ECO:0007669"/>
    <property type="project" value="TreeGrafter"/>
</dbReference>
<dbReference type="InterPro" id="IPR036388">
    <property type="entry name" value="WH-like_DNA-bd_sf"/>
</dbReference>
<dbReference type="PANTHER" id="PTHR48111">
    <property type="entry name" value="REGULATOR OF RPOS"/>
    <property type="match status" value="1"/>
</dbReference>
<dbReference type="CDD" id="cd00383">
    <property type="entry name" value="trans_reg_C"/>
    <property type="match status" value="1"/>
</dbReference>
<dbReference type="AlphaFoldDB" id="A0A5D4JJ19"/>
<dbReference type="InterPro" id="IPR001867">
    <property type="entry name" value="OmpR/PhoB-type_DNA-bd"/>
</dbReference>
<feature type="modified residue" description="4-aspartylphosphate" evidence="6">
    <location>
        <position position="65"/>
    </location>
</feature>
<dbReference type="InterPro" id="IPR039420">
    <property type="entry name" value="WalR-like"/>
</dbReference>
<dbReference type="GO" id="GO:0032993">
    <property type="term" value="C:protein-DNA complex"/>
    <property type="evidence" value="ECO:0007669"/>
    <property type="project" value="TreeGrafter"/>
</dbReference>
<feature type="domain" description="Response regulatory" evidence="8">
    <location>
        <begin position="16"/>
        <end position="130"/>
    </location>
</feature>
<dbReference type="SMART" id="SM00448">
    <property type="entry name" value="REC"/>
    <property type="match status" value="1"/>
</dbReference>
<dbReference type="FunFam" id="3.40.50.2300:FF:000001">
    <property type="entry name" value="DNA-binding response regulator PhoB"/>
    <property type="match status" value="1"/>
</dbReference>
<keyword evidence="1 6" id="KW-0597">Phosphoprotein</keyword>
<dbReference type="Gene3D" id="6.10.250.690">
    <property type="match status" value="1"/>
</dbReference>
<dbReference type="PROSITE" id="PS50110">
    <property type="entry name" value="RESPONSE_REGULATORY"/>
    <property type="match status" value="1"/>
</dbReference>
<dbReference type="Gene3D" id="1.10.10.10">
    <property type="entry name" value="Winged helix-like DNA-binding domain superfamily/Winged helix DNA-binding domain"/>
    <property type="match status" value="1"/>
</dbReference>
<dbReference type="Pfam" id="PF00072">
    <property type="entry name" value="Response_reg"/>
    <property type="match status" value="1"/>
</dbReference>
<feature type="DNA-binding region" description="OmpR/PhoB-type" evidence="7">
    <location>
        <begin position="141"/>
        <end position="238"/>
    </location>
</feature>
<evidence type="ECO:0000256" key="7">
    <source>
        <dbReference type="PROSITE-ProRule" id="PRU01091"/>
    </source>
</evidence>